<dbReference type="InterPro" id="IPR041657">
    <property type="entry name" value="HTH_17"/>
</dbReference>
<dbReference type="InterPro" id="IPR010093">
    <property type="entry name" value="SinI_DNA-bd"/>
</dbReference>
<dbReference type="RefSeq" id="WP_119516098.1">
    <property type="nucleotide sequence ID" value="NZ_NQYH01000005.1"/>
</dbReference>
<dbReference type="Proteomes" id="UP000266206">
    <property type="component" value="Unassembled WGS sequence"/>
</dbReference>
<dbReference type="GO" id="GO:0003677">
    <property type="term" value="F:DNA binding"/>
    <property type="evidence" value="ECO:0007669"/>
    <property type="project" value="UniProtKB-KW"/>
</dbReference>
<evidence type="ECO:0000256" key="1">
    <source>
        <dbReference type="SAM" id="MobiDB-lite"/>
    </source>
</evidence>
<proteinExistence type="predicted"/>
<organism evidence="3 4">
    <name type="scientific">Neopusillimonas maritima</name>
    <dbReference type="NCBI Taxonomy" id="2026239"/>
    <lineage>
        <taxon>Bacteria</taxon>
        <taxon>Pseudomonadati</taxon>
        <taxon>Pseudomonadota</taxon>
        <taxon>Betaproteobacteria</taxon>
        <taxon>Burkholderiales</taxon>
        <taxon>Alcaligenaceae</taxon>
        <taxon>Neopusillimonas</taxon>
    </lineage>
</organism>
<feature type="domain" description="Helix-turn-helix" evidence="2">
    <location>
        <begin position="98"/>
        <end position="146"/>
    </location>
</feature>
<sequence>MNTKELTPSANKRRATSAPIRDAGQGKKQVKSAPILELSFDVEPVMSVVRRHVQLSKEADEAITLDLAQLLSQAIVQMRATDNKSAAGLAHSKRADPVLTTEQAAQLVGVSRPYMAKVIDSGAIELHQKVGNQRRVLQSAVTRWQKFERARQTKALKRLARDLDDEIFSS</sequence>
<dbReference type="NCBIfam" id="TIGR01764">
    <property type="entry name" value="excise"/>
    <property type="match status" value="1"/>
</dbReference>
<comment type="caution">
    <text evidence="3">The sequence shown here is derived from an EMBL/GenBank/DDBJ whole genome shotgun (WGS) entry which is preliminary data.</text>
</comment>
<reference evidence="3 4" key="1">
    <citation type="submission" date="2017-08" db="EMBL/GenBank/DDBJ databases">
        <title>Pusillimonas indicus sp. nov., a member of the family Alcaligenaceae isolated from surface seawater.</title>
        <authorList>
            <person name="Li J."/>
        </authorList>
    </citation>
    <scope>NUCLEOTIDE SEQUENCE [LARGE SCALE GENOMIC DNA]</scope>
    <source>
        <strain evidence="3 4">L52-1-41</strain>
    </source>
</reference>
<evidence type="ECO:0000259" key="2">
    <source>
        <dbReference type="Pfam" id="PF12728"/>
    </source>
</evidence>
<protein>
    <submittedName>
        <fullName evidence="3">DNA-binding protein</fullName>
    </submittedName>
</protein>
<dbReference type="EMBL" id="NQYH01000005">
    <property type="protein sequence ID" value="RIY41097.1"/>
    <property type="molecule type" value="Genomic_DNA"/>
</dbReference>
<dbReference type="AlphaFoldDB" id="A0A3A1YYC6"/>
<evidence type="ECO:0000313" key="3">
    <source>
        <dbReference type="EMBL" id="RIY41097.1"/>
    </source>
</evidence>
<dbReference type="OrthoDB" id="8687256at2"/>
<keyword evidence="3" id="KW-0238">DNA-binding</keyword>
<accession>A0A3A1YYC6</accession>
<feature type="region of interest" description="Disordered" evidence="1">
    <location>
        <begin position="1"/>
        <end position="28"/>
    </location>
</feature>
<gene>
    <name evidence="3" type="ORF">CJP73_08080</name>
</gene>
<feature type="compositionally biased region" description="Polar residues" evidence="1">
    <location>
        <begin position="1"/>
        <end position="10"/>
    </location>
</feature>
<dbReference type="Pfam" id="PF12728">
    <property type="entry name" value="HTH_17"/>
    <property type="match status" value="1"/>
</dbReference>
<name>A0A3A1YYC6_9BURK</name>
<evidence type="ECO:0000313" key="4">
    <source>
        <dbReference type="Proteomes" id="UP000266206"/>
    </source>
</evidence>